<organism evidence="1 2">
    <name type="scientific">Cutaneotrichosporon oleaginosum</name>
    <dbReference type="NCBI Taxonomy" id="879819"/>
    <lineage>
        <taxon>Eukaryota</taxon>
        <taxon>Fungi</taxon>
        <taxon>Dikarya</taxon>
        <taxon>Basidiomycota</taxon>
        <taxon>Agaricomycotina</taxon>
        <taxon>Tremellomycetes</taxon>
        <taxon>Trichosporonales</taxon>
        <taxon>Trichosporonaceae</taxon>
        <taxon>Cutaneotrichosporon</taxon>
    </lineage>
</organism>
<dbReference type="RefSeq" id="XP_018277360.1">
    <property type="nucleotide sequence ID" value="XM_018423709.1"/>
</dbReference>
<dbReference type="Proteomes" id="UP000053611">
    <property type="component" value="Unassembled WGS sequence"/>
</dbReference>
<reference evidence="1 2" key="1">
    <citation type="submission" date="2015-03" db="EMBL/GenBank/DDBJ databases">
        <title>Genomics and transcriptomics of the oil-accumulating basidiomycete yeast T. oleaginosus allow insights into substrate utilization and the diverse evolutionary trajectories of mating systems in fungi.</title>
        <authorList>
            <consortium name="DOE Joint Genome Institute"/>
            <person name="Kourist R."/>
            <person name="Kracht O."/>
            <person name="Bracharz F."/>
            <person name="Lipzen A."/>
            <person name="Nolan M."/>
            <person name="Ohm R."/>
            <person name="Grigoriev I."/>
            <person name="Sun S."/>
            <person name="Heitman J."/>
            <person name="Bruck T."/>
            <person name="Nowrousian M."/>
        </authorList>
    </citation>
    <scope>NUCLEOTIDE SEQUENCE [LARGE SCALE GENOMIC DNA]</scope>
    <source>
        <strain evidence="1 2">IBC0246</strain>
    </source>
</reference>
<protein>
    <submittedName>
        <fullName evidence="1">Uncharacterized protein</fullName>
    </submittedName>
</protein>
<dbReference type="AlphaFoldDB" id="A0A0J1AZU3"/>
<gene>
    <name evidence="1" type="ORF">CC85DRAFT_287015</name>
</gene>
<evidence type="ECO:0000313" key="1">
    <source>
        <dbReference type="EMBL" id="KLT40869.1"/>
    </source>
</evidence>
<accession>A0A0J1AZU3</accession>
<evidence type="ECO:0000313" key="2">
    <source>
        <dbReference type="Proteomes" id="UP000053611"/>
    </source>
</evidence>
<sequence length="57" mass="6309">MRRRGHLSGRWWRPSPSTLTSRLRAAESAPQSVIDGQLMTGVHHRCVVSGPQTISSL</sequence>
<name>A0A0J1AZU3_9TREE</name>
<keyword evidence="2" id="KW-1185">Reference proteome</keyword>
<dbReference type="GeneID" id="28984312"/>
<proteinExistence type="predicted"/>
<dbReference type="EMBL" id="KQ087227">
    <property type="protein sequence ID" value="KLT40869.1"/>
    <property type="molecule type" value="Genomic_DNA"/>
</dbReference>